<accession>A0A849HDA9</accession>
<dbReference type="GO" id="GO:0030313">
    <property type="term" value="C:cell envelope"/>
    <property type="evidence" value="ECO:0007669"/>
    <property type="project" value="UniProtKB-SubCell"/>
</dbReference>
<dbReference type="PANTHER" id="PTHR46847">
    <property type="entry name" value="D-ALLOSE-BINDING PERIPLASMIC PROTEIN-RELATED"/>
    <property type="match status" value="1"/>
</dbReference>
<name>A0A849HDA9_9MICO</name>
<dbReference type="InterPro" id="IPR025997">
    <property type="entry name" value="SBP_2_dom"/>
</dbReference>
<evidence type="ECO:0000256" key="4">
    <source>
        <dbReference type="SAM" id="SignalP"/>
    </source>
</evidence>
<dbReference type="GO" id="GO:0030246">
    <property type="term" value="F:carbohydrate binding"/>
    <property type="evidence" value="ECO:0007669"/>
    <property type="project" value="UniProtKB-ARBA"/>
</dbReference>
<reference evidence="6 7" key="1">
    <citation type="submission" date="2020-04" db="EMBL/GenBank/DDBJ databases">
        <title>Knoellia sp. isolate from air conditioner.</title>
        <authorList>
            <person name="Chea S."/>
            <person name="Kim D.-U."/>
        </authorList>
    </citation>
    <scope>NUCLEOTIDE SEQUENCE [LARGE SCALE GENOMIC DNA]</scope>
    <source>
        <strain evidence="6 7">DB2414S</strain>
    </source>
</reference>
<dbReference type="Proteomes" id="UP000588586">
    <property type="component" value="Unassembled WGS sequence"/>
</dbReference>
<keyword evidence="3 4" id="KW-0732">Signal</keyword>
<organism evidence="6 7">
    <name type="scientific">Knoellia koreensis</name>
    <dbReference type="NCBI Taxonomy" id="2730921"/>
    <lineage>
        <taxon>Bacteria</taxon>
        <taxon>Bacillati</taxon>
        <taxon>Actinomycetota</taxon>
        <taxon>Actinomycetes</taxon>
        <taxon>Micrococcales</taxon>
        <taxon>Intrasporangiaceae</taxon>
        <taxon>Knoellia</taxon>
    </lineage>
</organism>
<dbReference type="RefSeq" id="WP_171244834.1">
    <property type="nucleotide sequence ID" value="NZ_JABEPQ010000004.1"/>
</dbReference>
<gene>
    <name evidence="6" type="ORF">HJG52_17170</name>
</gene>
<dbReference type="InterPro" id="IPR028082">
    <property type="entry name" value="Peripla_BP_I"/>
</dbReference>
<feature type="chain" id="PRO_5038341986" evidence="4">
    <location>
        <begin position="28"/>
        <end position="351"/>
    </location>
</feature>
<dbReference type="EMBL" id="JABEPQ010000004">
    <property type="protein sequence ID" value="NNM47726.1"/>
    <property type="molecule type" value="Genomic_DNA"/>
</dbReference>
<evidence type="ECO:0000313" key="7">
    <source>
        <dbReference type="Proteomes" id="UP000588586"/>
    </source>
</evidence>
<evidence type="ECO:0000256" key="3">
    <source>
        <dbReference type="ARBA" id="ARBA00022729"/>
    </source>
</evidence>
<dbReference type="Pfam" id="PF13407">
    <property type="entry name" value="Peripla_BP_4"/>
    <property type="match status" value="1"/>
</dbReference>
<evidence type="ECO:0000256" key="1">
    <source>
        <dbReference type="ARBA" id="ARBA00004196"/>
    </source>
</evidence>
<dbReference type="SUPFAM" id="SSF53822">
    <property type="entry name" value="Periplasmic binding protein-like I"/>
    <property type="match status" value="1"/>
</dbReference>
<proteinExistence type="inferred from homology"/>
<evidence type="ECO:0000313" key="6">
    <source>
        <dbReference type="EMBL" id="NNM47726.1"/>
    </source>
</evidence>
<feature type="domain" description="Periplasmic binding protein" evidence="5">
    <location>
        <begin position="65"/>
        <end position="320"/>
    </location>
</feature>
<keyword evidence="7" id="KW-1185">Reference proteome</keyword>
<protein>
    <submittedName>
        <fullName evidence="6">Sugar ABC transporter substrate-binding protein</fullName>
    </submittedName>
</protein>
<dbReference type="PANTHER" id="PTHR46847:SF1">
    <property type="entry name" value="D-ALLOSE-BINDING PERIPLASMIC PROTEIN-RELATED"/>
    <property type="match status" value="1"/>
</dbReference>
<comment type="caution">
    <text evidence="6">The sequence shown here is derived from an EMBL/GenBank/DDBJ whole genome shotgun (WGS) entry which is preliminary data.</text>
</comment>
<comment type="similarity">
    <text evidence="2">Belongs to the bacterial solute-binding protein 2 family.</text>
</comment>
<evidence type="ECO:0000259" key="5">
    <source>
        <dbReference type="Pfam" id="PF13407"/>
    </source>
</evidence>
<feature type="signal peptide" evidence="4">
    <location>
        <begin position="1"/>
        <end position="27"/>
    </location>
</feature>
<dbReference type="Gene3D" id="3.40.50.2300">
    <property type="match status" value="2"/>
</dbReference>
<dbReference type="AlphaFoldDB" id="A0A849HDA9"/>
<sequence length="351" mass="36560">MSPVLTGRATSAVVGVLALSLGLAACASPKTGTADATVPAVTGTPTALPTAKTVDGLKANREYRIAVLFPNAGDPYFQQKAYGYKDEATKTGVKVEFFDAGGYANIDKQISQIENATQQKFDAIAIAVTSSTATVPALEAAQKAGVLVVGDGVFPESKAVIKRGEDSELAGYQAGKYLCSSVKDGSVGLLLGPPGIDLIRLRQVGVQKALAECPSVKVAKALNNLSDLPASLQAAENVLQADPNVKGFYAFNSVVAQAVVQSLKSAGKKAGDVQVATVDLDPDLESMMKQGWVQETSVGGSVLLGRVVVDTIVEKLNGKDVEQEAYLVPQVITKDTLNTFDRSILYPPNGS</sequence>
<comment type="subcellular location">
    <subcellularLocation>
        <location evidence="1">Cell envelope</location>
    </subcellularLocation>
</comment>
<dbReference type="CDD" id="cd01536">
    <property type="entry name" value="PBP1_ABC_sugar_binding-like"/>
    <property type="match status" value="1"/>
</dbReference>
<evidence type="ECO:0000256" key="2">
    <source>
        <dbReference type="ARBA" id="ARBA00007639"/>
    </source>
</evidence>